<dbReference type="PANTHER" id="PTHR36766:SF70">
    <property type="entry name" value="DISEASE RESISTANCE PROTEIN RGA4"/>
    <property type="match status" value="1"/>
</dbReference>
<gene>
    <name evidence="11" type="ORF">Sjap_008462</name>
</gene>
<feature type="domain" description="Disease resistance N-terminal" evidence="8">
    <location>
        <begin position="13"/>
        <end position="95"/>
    </location>
</feature>
<evidence type="ECO:0000313" key="12">
    <source>
        <dbReference type="Proteomes" id="UP001417504"/>
    </source>
</evidence>
<dbReference type="InterPro" id="IPR002182">
    <property type="entry name" value="NB-ARC"/>
</dbReference>
<evidence type="ECO:0000256" key="6">
    <source>
        <dbReference type="SAM" id="Coils"/>
    </source>
</evidence>
<dbReference type="InterPro" id="IPR042197">
    <property type="entry name" value="Apaf_helical"/>
</dbReference>
<comment type="caution">
    <text evidence="11">The sequence shown here is derived from an EMBL/GenBank/DDBJ whole genome shotgun (WGS) entry which is preliminary data.</text>
</comment>
<dbReference type="Gene3D" id="3.40.50.300">
    <property type="entry name" value="P-loop containing nucleotide triphosphate hydrolases"/>
    <property type="match status" value="1"/>
</dbReference>
<dbReference type="Pfam" id="PF18052">
    <property type="entry name" value="Rx_N"/>
    <property type="match status" value="1"/>
</dbReference>
<evidence type="ECO:0000259" key="7">
    <source>
        <dbReference type="Pfam" id="PF00931"/>
    </source>
</evidence>
<organism evidence="11 12">
    <name type="scientific">Stephania japonica</name>
    <dbReference type="NCBI Taxonomy" id="461633"/>
    <lineage>
        <taxon>Eukaryota</taxon>
        <taxon>Viridiplantae</taxon>
        <taxon>Streptophyta</taxon>
        <taxon>Embryophyta</taxon>
        <taxon>Tracheophyta</taxon>
        <taxon>Spermatophyta</taxon>
        <taxon>Magnoliopsida</taxon>
        <taxon>Ranunculales</taxon>
        <taxon>Menispermaceae</taxon>
        <taxon>Menispermoideae</taxon>
        <taxon>Cissampelideae</taxon>
        <taxon>Stephania</taxon>
    </lineage>
</organism>
<evidence type="ECO:0000256" key="4">
    <source>
        <dbReference type="ARBA" id="ARBA00022821"/>
    </source>
</evidence>
<evidence type="ECO:0000256" key="1">
    <source>
        <dbReference type="ARBA" id="ARBA00022614"/>
    </source>
</evidence>
<proteinExistence type="predicted"/>
<protein>
    <submittedName>
        <fullName evidence="11">Uncharacterized protein</fullName>
    </submittedName>
</protein>
<dbReference type="InterPro" id="IPR056789">
    <property type="entry name" value="LRR_R13L1-DRL21"/>
</dbReference>
<dbReference type="GO" id="GO:0051707">
    <property type="term" value="P:response to other organism"/>
    <property type="evidence" value="ECO:0007669"/>
    <property type="project" value="UniProtKB-ARBA"/>
</dbReference>
<evidence type="ECO:0000313" key="11">
    <source>
        <dbReference type="EMBL" id="KAK9137868.1"/>
    </source>
</evidence>
<evidence type="ECO:0000259" key="8">
    <source>
        <dbReference type="Pfam" id="PF18052"/>
    </source>
</evidence>
<keyword evidence="2" id="KW-0677">Repeat</keyword>
<dbReference type="GO" id="GO:0005524">
    <property type="term" value="F:ATP binding"/>
    <property type="evidence" value="ECO:0007669"/>
    <property type="project" value="UniProtKB-KW"/>
</dbReference>
<feature type="domain" description="R13L1/DRL21-like LRR repeat region" evidence="10">
    <location>
        <begin position="689"/>
        <end position="822"/>
    </location>
</feature>
<dbReference type="GO" id="GO:0006952">
    <property type="term" value="P:defense response"/>
    <property type="evidence" value="ECO:0007669"/>
    <property type="project" value="UniProtKB-KW"/>
</dbReference>
<keyword evidence="6" id="KW-0175">Coiled coil</keyword>
<dbReference type="Proteomes" id="UP001417504">
    <property type="component" value="Unassembled WGS sequence"/>
</dbReference>
<dbReference type="PRINTS" id="PR00364">
    <property type="entry name" value="DISEASERSIST"/>
</dbReference>
<dbReference type="PANTHER" id="PTHR36766">
    <property type="entry name" value="PLANT BROAD-SPECTRUM MILDEW RESISTANCE PROTEIN RPW8"/>
    <property type="match status" value="1"/>
</dbReference>
<keyword evidence="5" id="KW-0067">ATP-binding</keyword>
<sequence>MAEEILVNGAGEILKLLTSKAIDEIKLVKGVKKEVEKLEAVAKKIQEVIEDAEKKQVDDVSVRQWLQDLKDVAYWAEDILDDITYESLRRQVETQGRLKNKVRDFFSHFNPLVFRIKMAHKIKDVNLKLGEIEKQKQSFKFDVNPALPLASSSSSANRETGSLVDDSEVFGRKDDKSKIVEMLLAKRNVEDALSVIPIVGFGGLGKTTLAQLVYNDVELQGKYDLKMWVYVSETFDVKRVLNVMLDSISKTKFEVSSLDVMQTSLRDELNKKTFLLVLDDMWNDSQLSDKWDALRMCFKFADRQGSRVMVTTRSREVASTVGTLPTYDLQVLLSDDCWNLFEKRVFSFGGPEKTHKLEAIGRRIVEKCAGVPLALKALGGVMHSKHGEKEWVDVQNSSIWAISDADKQIMSVLKLSFDSLAPPLKQCFLYCSTFPKGHIIEKAWMVQIWMAEGFFGSQKGTESMELIGDEYVKALCLNSLFQDVKKSRFGEIETCKIHDLVHDLITSISGIGCLFLKTSETLIDVSKTHWLGLLFDEPRIPKALHQAKKLRSFSACGANYEAVDEDFDDLLLNFLSLRVLELSFAGIKLLPASIGKLKHLRFLDVSSTRIEELPKFVTCLYNLQTLRMKNCYNLKVLPRDLRKLINLRHLEVDISGEWREMPKGIGQLTCLQTLPVFQVGHNDDDGCTLAELEHLNLLQGELHIYDLDNVKNVRYAEKANLKAKKDLYTLSLEWDRDEGDEEDGTNSEKLNDDDVLEALQPPFDLKELWVKRFRGSRLPRWIENSSALRGLVDICFYSCSRCVFLPSFGKLPSLKTLYINDMRNVKRFGGAWNEGMDNPTVEIVEEVGNRDMAEIMFPSLESMHLVKMPNLEEWLEPMTATSFPVLETLAIEDCPKLRITPSSFPSLKTLRFQPVTSGIAVQSLTKNLTSLTDLYVEGCLHLKSLPEELLLKNRFLCKLALKGCPEFEGFLPKESHTHGGSSFSSSVFIPNEGLGALQVLFIIQCPKFHMMPNTLPSLSNLVLINSNNHFMGWVSSKLTSLAYLWKEDIPDMLSLPRKLLKNNKLLKELSICDCPQLQQLDEKSDLQSLNRLVRLVVRGCHGLKSLNVQGLDSLRIVEITKCKGLNSFPEGLSLLPHLDSLRIGELWEEELDYFPFPTVERGHFPSLRQLQVCGSTNMKSPPHQLQQLIKLNILVIEKFYCVTELPEWIGNLASLECLVIWTCANLTHLSSMEAMRRLTSLVYLDIKNCPLLKEKCERGGQEWPKISHIQNIKIDDGEHSHNFIP</sequence>
<dbReference type="InterPro" id="IPR036388">
    <property type="entry name" value="WH-like_DNA-bd_sf"/>
</dbReference>
<evidence type="ECO:0000256" key="3">
    <source>
        <dbReference type="ARBA" id="ARBA00022741"/>
    </source>
</evidence>
<dbReference type="Pfam" id="PF23559">
    <property type="entry name" value="WHD_DRP"/>
    <property type="match status" value="1"/>
</dbReference>
<feature type="domain" description="Disease resistance protein winged helix" evidence="9">
    <location>
        <begin position="434"/>
        <end position="505"/>
    </location>
</feature>
<dbReference type="Pfam" id="PF25019">
    <property type="entry name" value="LRR_R13L1-DRL21"/>
    <property type="match status" value="1"/>
</dbReference>
<dbReference type="EMBL" id="JBBNAE010000003">
    <property type="protein sequence ID" value="KAK9137868.1"/>
    <property type="molecule type" value="Genomic_DNA"/>
</dbReference>
<accession>A0AAP0JR51</accession>
<evidence type="ECO:0000256" key="5">
    <source>
        <dbReference type="ARBA" id="ARBA00022840"/>
    </source>
</evidence>
<keyword evidence="12" id="KW-1185">Reference proteome</keyword>
<feature type="coiled-coil region" evidence="6">
    <location>
        <begin position="28"/>
        <end position="55"/>
    </location>
</feature>
<dbReference type="Gene3D" id="1.10.8.430">
    <property type="entry name" value="Helical domain of apoptotic protease-activating factors"/>
    <property type="match status" value="1"/>
</dbReference>
<dbReference type="Gene3D" id="3.80.10.10">
    <property type="entry name" value="Ribonuclease Inhibitor"/>
    <property type="match status" value="4"/>
</dbReference>
<keyword evidence="1" id="KW-0433">Leucine-rich repeat</keyword>
<feature type="domain" description="NB-ARC" evidence="7">
    <location>
        <begin position="173"/>
        <end position="347"/>
    </location>
</feature>
<dbReference type="InterPro" id="IPR058922">
    <property type="entry name" value="WHD_DRP"/>
</dbReference>
<reference evidence="11 12" key="1">
    <citation type="submission" date="2024-01" db="EMBL/GenBank/DDBJ databases">
        <title>Genome assemblies of Stephania.</title>
        <authorList>
            <person name="Yang L."/>
        </authorList>
    </citation>
    <scope>NUCLEOTIDE SEQUENCE [LARGE SCALE GENOMIC DNA]</scope>
    <source>
        <strain evidence="11">QJT</strain>
        <tissue evidence="11">Leaf</tissue>
    </source>
</reference>
<evidence type="ECO:0000256" key="2">
    <source>
        <dbReference type="ARBA" id="ARBA00022737"/>
    </source>
</evidence>
<dbReference type="Gene3D" id="1.20.5.4130">
    <property type="match status" value="1"/>
</dbReference>
<dbReference type="InterPro" id="IPR027417">
    <property type="entry name" value="P-loop_NTPase"/>
</dbReference>
<dbReference type="SUPFAM" id="SSF52540">
    <property type="entry name" value="P-loop containing nucleoside triphosphate hydrolases"/>
    <property type="match status" value="1"/>
</dbReference>
<keyword evidence="4" id="KW-0611">Plant defense</keyword>
<dbReference type="GO" id="GO:0043531">
    <property type="term" value="F:ADP binding"/>
    <property type="evidence" value="ECO:0007669"/>
    <property type="project" value="InterPro"/>
</dbReference>
<keyword evidence="3" id="KW-0547">Nucleotide-binding</keyword>
<dbReference type="InterPro" id="IPR038005">
    <property type="entry name" value="RX-like_CC"/>
</dbReference>
<dbReference type="InterPro" id="IPR032675">
    <property type="entry name" value="LRR_dom_sf"/>
</dbReference>
<evidence type="ECO:0000259" key="10">
    <source>
        <dbReference type="Pfam" id="PF25019"/>
    </source>
</evidence>
<dbReference type="Pfam" id="PF00931">
    <property type="entry name" value="NB-ARC"/>
    <property type="match status" value="1"/>
</dbReference>
<dbReference type="FunFam" id="1.10.10.10:FF:000322">
    <property type="entry name" value="Probable disease resistance protein At1g63360"/>
    <property type="match status" value="1"/>
</dbReference>
<name>A0AAP0JR51_9MAGN</name>
<evidence type="ECO:0000259" key="9">
    <source>
        <dbReference type="Pfam" id="PF23559"/>
    </source>
</evidence>
<dbReference type="CDD" id="cd14798">
    <property type="entry name" value="RX-CC_like"/>
    <property type="match status" value="1"/>
</dbReference>
<dbReference type="Gene3D" id="1.10.10.10">
    <property type="entry name" value="Winged helix-like DNA-binding domain superfamily/Winged helix DNA-binding domain"/>
    <property type="match status" value="1"/>
</dbReference>
<dbReference type="SUPFAM" id="SSF52058">
    <property type="entry name" value="L domain-like"/>
    <property type="match status" value="2"/>
</dbReference>
<dbReference type="InterPro" id="IPR041118">
    <property type="entry name" value="Rx_N"/>
</dbReference>